<organism evidence="2 3">
    <name type="scientific">Croceicoccus ponticola</name>
    <dbReference type="NCBI Taxonomy" id="2217664"/>
    <lineage>
        <taxon>Bacteria</taxon>
        <taxon>Pseudomonadati</taxon>
        <taxon>Pseudomonadota</taxon>
        <taxon>Alphaproteobacteria</taxon>
        <taxon>Sphingomonadales</taxon>
        <taxon>Erythrobacteraceae</taxon>
        <taxon>Croceicoccus</taxon>
    </lineage>
</organism>
<proteinExistence type="predicted"/>
<dbReference type="Proteomes" id="UP000283003">
    <property type="component" value="Unassembled WGS sequence"/>
</dbReference>
<evidence type="ECO:0000313" key="3">
    <source>
        <dbReference type="Proteomes" id="UP000283003"/>
    </source>
</evidence>
<reference evidence="2 3" key="1">
    <citation type="submission" date="2018-12" db="EMBL/GenBank/DDBJ databases">
        <title>Croceicoccus ponticola sp. nov., a lipolytic bacterium isolated from seawater.</title>
        <authorList>
            <person name="Yoon J.-H."/>
        </authorList>
    </citation>
    <scope>NUCLEOTIDE SEQUENCE [LARGE SCALE GENOMIC DNA]</scope>
    <source>
        <strain evidence="2 3">GM-16</strain>
    </source>
</reference>
<dbReference type="PROSITE" id="PS51257">
    <property type="entry name" value="PROKAR_LIPOPROTEIN"/>
    <property type="match status" value="1"/>
</dbReference>
<sequence>MNRSHIIAAMLALSLSGCSDKDSAEKGNAVAKFDLASHDDAGAGSGSDTMPGKIDPPDAVWRATANGATYGEPGRIPLIELVCDDGMVAATRNIASDKGAKALFAFVGYRGILRLKVESDGKAWRGALRSDDPHWIAVTGGPFYATVAGGGKVISPASSIAAQVIQSCKPQPDATIKGAPGEGEKVEGVESSAAQSPGA</sequence>
<keyword evidence="3" id="KW-1185">Reference proteome</keyword>
<dbReference type="OrthoDB" id="7391054at2"/>
<evidence type="ECO:0000313" key="2">
    <source>
        <dbReference type="EMBL" id="RVQ65517.1"/>
    </source>
</evidence>
<evidence type="ECO:0000256" key="1">
    <source>
        <dbReference type="SAM" id="MobiDB-lite"/>
    </source>
</evidence>
<accession>A0A437GV41</accession>
<dbReference type="RefSeq" id="WP_127613420.1">
    <property type="nucleotide sequence ID" value="NZ_RXOL01000007.1"/>
</dbReference>
<feature type="region of interest" description="Disordered" evidence="1">
    <location>
        <begin position="171"/>
        <end position="199"/>
    </location>
</feature>
<dbReference type="AlphaFoldDB" id="A0A437GV41"/>
<protein>
    <submittedName>
        <fullName evidence="2">Uncharacterized protein</fullName>
    </submittedName>
</protein>
<dbReference type="EMBL" id="RXOL01000007">
    <property type="protein sequence ID" value="RVQ65517.1"/>
    <property type="molecule type" value="Genomic_DNA"/>
</dbReference>
<gene>
    <name evidence="2" type="ORF">EKN06_13385</name>
</gene>
<comment type="caution">
    <text evidence="2">The sequence shown here is derived from an EMBL/GenBank/DDBJ whole genome shotgun (WGS) entry which is preliminary data.</text>
</comment>
<name>A0A437GV41_9SPHN</name>